<protein>
    <submittedName>
        <fullName evidence="2">Type II/IV secretion system protein, PilT/PilU family</fullName>
    </submittedName>
</protein>
<dbReference type="Pfam" id="PF00437">
    <property type="entry name" value="T2SSE"/>
    <property type="match status" value="1"/>
</dbReference>
<evidence type="ECO:0000313" key="2">
    <source>
        <dbReference type="EMBL" id="AQW88312.1"/>
    </source>
</evidence>
<dbReference type="GO" id="GO:0005524">
    <property type="term" value="F:ATP binding"/>
    <property type="evidence" value="ECO:0007669"/>
    <property type="project" value="InterPro"/>
</dbReference>
<dbReference type="RefSeq" id="WP_078423822.1">
    <property type="nucleotide sequence ID" value="NZ_CP017018.1"/>
</dbReference>
<dbReference type="SMART" id="SM00382">
    <property type="entry name" value="AAA"/>
    <property type="match status" value="1"/>
</dbReference>
<dbReference type="Proteomes" id="UP000190868">
    <property type="component" value="Chromosome"/>
</dbReference>
<dbReference type="PANTHER" id="PTHR30486:SF12">
    <property type="entry name" value="TYPE IV PILUS ATPASE PILU"/>
    <property type="match status" value="1"/>
</dbReference>
<dbReference type="Gene3D" id="3.30.450.90">
    <property type="match status" value="1"/>
</dbReference>
<dbReference type="InterPro" id="IPR027417">
    <property type="entry name" value="P-loop_NTPase"/>
</dbReference>
<proteinExistence type="inferred from homology"/>
<dbReference type="GO" id="GO:0016887">
    <property type="term" value="F:ATP hydrolysis activity"/>
    <property type="evidence" value="ECO:0007669"/>
    <property type="project" value="InterPro"/>
</dbReference>
<dbReference type="SUPFAM" id="SSF52540">
    <property type="entry name" value="P-loop containing nucleoside triphosphate hydrolases"/>
    <property type="match status" value="1"/>
</dbReference>
<dbReference type="EMBL" id="CP017258">
    <property type="protein sequence ID" value="AQW88312.1"/>
    <property type="molecule type" value="Genomic_DNA"/>
</dbReference>
<gene>
    <name evidence="2" type="ORF">CPIN18021_1528</name>
</gene>
<dbReference type="PROSITE" id="PS00662">
    <property type="entry name" value="T2SP_E"/>
    <property type="match status" value="1"/>
</dbReference>
<name>A0A1S6U9G9_9BACT</name>
<dbReference type="InterPro" id="IPR003593">
    <property type="entry name" value="AAA+_ATPase"/>
</dbReference>
<reference evidence="3" key="1">
    <citation type="submission" date="2016-09" db="EMBL/GenBank/DDBJ databases">
        <title>Comparative genomics of the Campylobacter concisus group.</title>
        <authorList>
            <person name="Miller W.G."/>
            <person name="Yee E."/>
            <person name="Chapman M.H."/>
            <person name="Huynh S."/>
            <person name="Bono J.L."/>
            <person name="On S.L.W."/>
            <person name="StLeger J."/>
            <person name="Foster G."/>
            <person name="Parker C.T."/>
        </authorList>
    </citation>
    <scope>NUCLEOTIDE SEQUENCE [LARGE SCALE GENOMIC DNA]</scope>
    <source>
        <strain evidence="3">RM18021</strain>
    </source>
</reference>
<dbReference type="CDD" id="cd01131">
    <property type="entry name" value="PilT"/>
    <property type="match status" value="1"/>
</dbReference>
<dbReference type="AlphaFoldDB" id="A0A1S6U9G9"/>
<comment type="similarity">
    <text evidence="1">Belongs to the GSP E family.</text>
</comment>
<accession>A0A1S6U9G9</accession>
<dbReference type="PANTHER" id="PTHR30486">
    <property type="entry name" value="TWITCHING MOTILITY PROTEIN PILT"/>
    <property type="match status" value="1"/>
</dbReference>
<dbReference type="InterPro" id="IPR050921">
    <property type="entry name" value="T4SS_GSP_E_ATPase"/>
</dbReference>
<sequence>MLDNQHDVDVSKLDFKLRDELNAYLRQLIEREGSDLHIKSNSYIRGRFNGEMQIMSDKILSKQDGITLAKELLRTNFKDLVEQRNVDFTYKLNDDYRFRVNIFFQMDGVSAVFRTIPTKLPTMDDLKLPPVIKKICENFHRGIILVTGPTGSGKTTTLASMINHMNKTKKKHIITIEDPIEYVYSDEQCLINQRSVGQDARNFSEALRASLREDPDVILVGEMRDLETVETALHAAETGHLVLSTLHTVDAKETIGRVVSMFSKEEQNRVKMTLSSVLAAIISQRLVKTKDGKRRAAVEVLIKNIRIRDIIANNREDEIFTAISESKNTYGMQTFDQHLLELYEEGVIDREEALEKASRPNDLEIKIKNSNLAKQENVIGVKKHSQDDRFKDSIIALKQIQDGD</sequence>
<dbReference type="InterPro" id="IPR001482">
    <property type="entry name" value="T2SS/T4SS_dom"/>
</dbReference>
<evidence type="ECO:0000256" key="1">
    <source>
        <dbReference type="ARBA" id="ARBA00006611"/>
    </source>
</evidence>
<dbReference type="GeneID" id="56567120"/>
<dbReference type="Gene3D" id="3.40.50.300">
    <property type="entry name" value="P-loop containing nucleotide triphosphate hydrolases"/>
    <property type="match status" value="1"/>
</dbReference>
<organism evidence="2 3">
    <name type="scientific">Campylobacter pinnipediorum subsp. caledonicus</name>
    <dbReference type="NCBI Taxonomy" id="1874362"/>
    <lineage>
        <taxon>Bacteria</taxon>
        <taxon>Pseudomonadati</taxon>
        <taxon>Campylobacterota</taxon>
        <taxon>Epsilonproteobacteria</taxon>
        <taxon>Campylobacterales</taxon>
        <taxon>Campylobacteraceae</taxon>
        <taxon>Campylobacter</taxon>
    </lineage>
</organism>
<keyword evidence="3" id="KW-1185">Reference proteome</keyword>
<dbReference type="NCBIfam" id="TIGR01420">
    <property type="entry name" value="pilT_fam"/>
    <property type="match status" value="1"/>
</dbReference>
<evidence type="ECO:0000313" key="3">
    <source>
        <dbReference type="Proteomes" id="UP000190868"/>
    </source>
</evidence>
<dbReference type="InterPro" id="IPR006321">
    <property type="entry name" value="PilT/PilU"/>
</dbReference>
<dbReference type="KEGG" id="cpin:CPIN18020_1480"/>